<sequence length="275" mass="32938">MKTRKVKIQRNSTRKSKILDPYSIPLVIISWNQLSFVKNMVEKLKKYKNPIIILDNHSTFKPIFDYYKEIKEELGEKIEIKLLKENYGSNVYLKLKHRLPEVFILSDPDIDVNEKMPENFAEILFKLSKKYRVYKVGLALELKDKEKFVRCAQKGNPLYEYQLKYWKDKIPNKEYELYRSPVDTTFCLINSKYKVKDINPIMPAIRIAGDFTARHLPWYKNLLKDMIPSDELYMYLKNNKSSTFVRRCIRPMLRKTVKHNIRKDTLDENIKKINN</sequence>
<name>A0A6C0AMQ8_9ZZZZ</name>
<protein>
    <recommendedName>
        <fullName evidence="2">Glycosyltransferase 2-like domain-containing protein</fullName>
    </recommendedName>
</protein>
<organism evidence="1">
    <name type="scientific">viral metagenome</name>
    <dbReference type="NCBI Taxonomy" id="1070528"/>
    <lineage>
        <taxon>unclassified sequences</taxon>
        <taxon>metagenomes</taxon>
        <taxon>organismal metagenomes</taxon>
    </lineage>
</organism>
<proteinExistence type="predicted"/>
<evidence type="ECO:0008006" key="2">
    <source>
        <dbReference type="Google" id="ProtNLM"/>
    </source>
</evidence>
<dbReference type="EMBL" id="MN740729">
    <property type="protein sequence ID" value="QHS81048.1"/>
    <property type="molecule type" value="Genomic_DNA"/>
</dbReference>
<reference evidence="1" key="1">
    <citation type="journal article" date="2020" name="Nature">
        <title>Giant virus diversity and host interactions through global metagenomics.</title>
        <authorList>
            <person name="Schulz F."/>
            <person name="Roux S."/>
            <person name="Paez-Espino D."/>
            <person name="Jungbluth S."/>
            <person name="Walsh D.A."/>
            <person name="Denef V.J."/>
            <person name="McMahon K.D."/>
            <person name="Konstantinidis K.T."/>
            <person name="Eloe-Fadrosh E.A."/>
            <person name="Kyrpides N.C."/>
            <person name="Woyke T."/>
        </authorList>
    </citation>
    <scope>NUCLEOTIDE SEQUENCE</scope>
    <source>
        <strain evidence="1">GVMAG-S-1101161-73</strain>
    </source>
</reference>
<dbReference type="AlphaFoldDB" id="A0A6C0AMQ8"/>
<accession>A0A6C0AMQ8</accession>
<evidence type="ECO:0000313" key="1">
    <source>
        <dbReference type="EMBL" id="QHS81048.1"/>
    </source>
</evidence>